<name>A0A9P7Z8P9_9HELO</name>
<feature type="non-terminal residue" evidence="2">
    <location>
        <position position="1"/>
    </location>
</feature>
<dbReference type="Proteomes" id="UP000887226">
    <property type="component" value="Unassembled WGS sequence"/>
</dbReference>
<gene>
    <name evidence="2" type="ORF">BJ878DRAFT_414384</name>
</gene>
<organism evidence="2 3">
    <name type="scientific">Calycina marina</name>
    <dbReference type="NCBI Taxonomy" id="1763456"/>
    <lineage>
        <taxon>Eukaryota</taxon>
        <taxon>Fungi</taxon>
        <taxon>Dikarya</taxon>
        <taxon>Ascomycota</taxon>
        <taxon>Pezizomycotina</taxon>
        <taxon>Leotiomycetes</taxon>
        <taxon>Helotiales</taxon>
        <taxon>Pezizellaceae</taxon>
        <taxon>Calycina</taxon>
    </lineage>
</organism>
<dbReference type="EMBL" id="MU253766">
    <property type="protein sequence ID" value="KAG9247643.1"/>
    <property type="molecule type" value="Genomic_DNA"/>
</dbReference>
<proteinExistence type="predicted"/>
<evidence type="ECO:0000256" key="1">
    <source>
        <dbReference type="SAM" id="MobiDB-lite"/>
    </source>
</evidence>
<dbReference type="Pfam" id="PF20174">
    <property type="entry name" value="DUF6540"/>
    <property type="match status" value="1"/>
</dbReference>
<keyword evidence="3" id="KW-1185">Reference proteome</keyword>
<evidence type="ECO:0000313" key="3">
    <source>
        <dbReference type="Proteomes" id="UP000887226"/>
    </source>
</evidence>
<accession>A0A9P7Z8P9</accession>
<reference evidence="2" key="1">
    <citation type="journal article" date="2021" name="IMA Fungus">
        <title>Genomic characterization of three marine fungi, including Emericellopsis atlantica sp. nov. with signatures of a generalist lifestyle and marine biomass degradation.</title>
        <authorList>
            <person name="Hagestad O.C."/>
            <person name="Hou L."/>
            <person name="Andersen J.H."/>
            <person name="Hansen E.H."/>
            <person name="Altermark B."/>
            <person name="Li C."/>
            <person name="Kuhnert E."/>
            <person name="Cox R.J."/>
            <person name="Crous P.W."/>
            <person name="Spatafora J.W."/>
            <person name="Lail K."/>
            <person name="Amirebrahimi M."/>
            <person name="Lipzen A."/>
            <person name="Pangilinan J."/>
            <person name="Andreopoulos W."/>
            <person name="Hayes R.D."/>
            <person name="Ng V."/>
            <person name="Grigoriev I.V."/>
            <person name="Jackson S.A."/>
            <person name="Sutton T.D.S."/>
            <person name="Dobson A.D.W."/>
            <person name="Rama T."/>
        </authorList>
    </citation>
    <scope>NUCLEOTIDE SEQUENCE</scope>
    <source>
        <strain evidence="2">TRa3180A</strain>
    </source>
</reference>
<dbReference type="AlphaFoldDB" id="A0A9P7Z8P9"/>
<evidence type="ECO:0000313" key="2">
    <source>
        <dbReference type="EMBL" id="KAG9247643.1"/>
    </source>
</evidence>
<protein>
    <submittedName>
        <fullName evidence="2">Uncharacterized protein</fullName>
    </submittedName>
</protein>
<feature type="region of interest" description="Disordered" evidence="1">
    <location>
        <begin position="126"/>
        <end position="155"/>
    </location>
</feature>
<sequence>AASLAIYVAFRKRRNPGQALHWMIVTAPKGSTTSATYYHVAGGPTQNLPFLRQIAGGKRLSSNSISETFHIGTVPDKEKNKIKAASTSASLPRPGENCQSYVVDMIQRLEAKSLVGAGWVAHFQAQIERPKSPTPEAPTGDIVDGKENKDNKDDK</sequence>
<dbReference type="OrthoDB" id="5296964at2759"/>
<dbReference type="InterPro" id="IPR046670">
    <property type="entry name" value="DUF6540"/>
</dbReference>
<feature type="compositionally biased region" description="Basic and acidic residues" evidence="1">
    <location>
        <begin position="143"/>
        <end position="155"/>
    </location>
</feature>
<comment type="caution">
    <text evidence="2">The sequence shown here is derived from an EMBL/GenBank/DDBJ whole genome shotgun (WGS) entry which is preliminary data.</text>
</comment>